<protein>
    <submittedName>
        <fullName evidence="3">Biotin/lipoyl attachment</fullName>
    </submittedName>
</protein>
<evidence type="ECO:0000313" key="4">
    <source>
        <dbReference type="Proteomes" id="UP000277811"/>
    </source>
</evidence>
<dbReference type="InterPro" id="IPR011053">
    <property type="entry name" value="Single_hybrid_motif"/>
</dbReference>
<accession>A0A498RJP1</accession>
<feature type="domain" description="Lipoyl-binding" evidence="2">
    <location>
        <begin position="42"/>
        <end position="100"/>
    </location>
</feature>
<dbReference type="AlphaFoldDB" id="A0A498RJP1"/>
<organism evidence="3 4">
    <name type="scientific">Lucifera butyrica</name>
    <dbReference type="NCBI Taxonomy" id="1351585"/>
    <lineage>
        <taxon>Bacteria</taxon>
        <taxon>Bacillati</taxon>
        <taxon>Bacillota</taxon>
        <taxon>Negativicutes</taxon>
        <taxon>Veillonellales</taxon>
        <taxon>Veillonellaceae</taxon>
        <taxon>Lucifera</taxon>
    </lineage>
</organism>
<keyword evidence="4" id="KW-1185">Reference proteome</keyword>
<dbReference type="RefSeq" id="WP_122630055.1">
    <property type="nucleotide sequence ID" value="NZ_UPPP01000116.1"/>
</dbReference>
<dbReference type="EMBL" id="UPPP01000116">
    <property type="protein sequence ID" value="VBB09248.1"/>
    <property type="molecule type" value="Genomic_DNA"/>
</dbReference>
<dbReference type="Gene3D" id="2.40.50.100">
    <property type="match status" value="1"/>
</dbReference>
<dbReference type="Proteomes" id="UP000277811">
    <property type="component" value="Unassembled WGS sequence"/>
</dbReference>
<dbReference type="InterPro" id="IPR000089">
    <property type="entry name" value="Biotin_lipoyl"/>
</dbReference>
<gene>
    <name evidence="3" type="ORF">LUCI_4538</name>
</gene>
<reference evidence="3 4" key="1">
    <citation type="submission" date="2018-06" db="EMBL/GenBank/DDBJ databases">
        <authorList>
            <person name="Strepis N."/>
        </authorList>
    </citation>
    <scope>NUCLEOTIDE SEQUENCE [LARGE SCALE GENOMIC DNA]</scope>
    <source>
        <strain evidence="3">LUCI</strain>
    </source>
</reference>
<proteinExistence type="predicted"/>
<evidence type="ECO:0000313" key="3">
    <source>
        <dbReference type="EMBL" id="VBB09248.1"/>
    </source>
</evidence>
<sequence>MLHNHRRRILLLTVILLVIAAAWAAASNTYVDQKGVLAGRVLAQGLVSVGANVREGDILVFVDTITGPIPAVRANTDGRVRQVLVSPGDNVRTGEVLVRIEPARK</sequence>
<name>A0A498RJP1_9FIRM</name>
<feature type="signal peptide" evidence="1">
    <location>
        <begin position="1"/>
        <end position="24"/>
    </location>
</feature>
<dbReference type="OrthoDB" id="1634581at2"/>
<dbReference type="Pfam" id="PF00364">
    <property type="entry name" value="Biotin_lipoyl"/>
    <property type="match status" value="1"/>
</dbReference>
<evidence type="ECO:0000259" key="2">
    <source>
        <dbReference type="Pfam" id="PF00364"/>
    </source>
</evidence>
<keyword evidence="1" id="KW-0732">Signal</keyword>
<feature type="chain" id="PRO_5038952245" evidence="1">
    <location>
        <begin position="25"/>
        <end position="105"/>
    </location>
</feature>
<dbReference type="SUPFAM" id="SSF51230">
    <property type="entry name" value="Single hybrid motif"/>
    <property type="match status" value="1"/>
</dbReference>
<evidence type="ECO:0000256" key="1">
    <source>
        <dbReference type="SAM" id="SignalP"/>
    </source>
</evidence>